<keyword evidence="2" id="KW-0067">ATP-binding</keyword>
<reference evidence="6" key="1">
    <citation type="submission" date="2022-06" db="EMBL/GenBank/DDBJ databases">
        <title>Complete genome of Pseudomonas hydrolytica DSWY01T.</title>
        <authorList>
            <person name="Jung J."/>
            <person name="Jeon C.O."/>
        </authorList>
    </citation>
    <scope>NUCLEOTIDE SEQUENCE</scope>
    <source>
        <strain evidence="6">DSWY01</strain>
    </source>
</reference>
<dbReference type="PROSITE" id="PS50045">
    <property type="entry name" value="SIGMA54_INTERACT_4"/>
    <property type="match status" value="1"/>
</dbReference>
<accession>A0ABY5AEX5</accession>
<dbReference type="InterPro" id="IPR002078">
    <property type="entry name" value="Sigma_54_int"/>
</dbReference>
<dbReference type="InterPro" id="IPR009057">
    <property type="entry name" value="Homeodomain-like_sf"/>
</dbReference>
<dbReference type="InterPro" id="IPR058031">
    <property type="entry name" value="AAA_lid_NorR"/>
</dbReference>
<gene>
    <name evidence="6" type="ORF">L1F06_012015</name>
</gene>
<dbReference type="EMBL" id="CP099397">
    <property type="protein sequence ID" value="USR42107.1"/>
    <property type="molecule type" value="Genomic_DNA"/>
</dbReference>
<dbReference type="GeneID" id="300081708"/>
<dbReference type="PRINTS" id="PR01590">
    <property type="entry name" value="HTHFIS"/>
</dbReference>
<dbReference type="InterPro" id="IPR002197">
    <property type="entry name" value="HTH_Fis"/>
</dbReference>
<feature type="domain" description="Sigma-54 factor interaction" evidence="5">
    <location>
        <begin position="134"/>
        <end position="337"/>
    </location>
</feature>
<dbReference type="RefSeq" id="WP_129482752.1">
    <property type="nucleotide sequence ID" value="NZ_CP099397.1"/>
</dbReference>
<keyword evidence="1" id="KW-0547">Nucleotide-binding</keyword>
<dbReference type="PANTHER" id="PTHR32071">
    <property type="entry name" value="TRANSCRIPTIONAL REGULATORY PROTEIN"/>
    <property type="match status" value="1"/>
</dbReference>
<dbReference type="Pfam" id="PF02954">
    <property type="entry name" value="HTH_8"/>
    <property type="match status" value="1"/>
</dbReference>
<dbReference type="Gene3D" id="1.10.10.60">
    <property type="entry name" value="Homeodomain-like"/>
    <property type="match status" value="1"/>
</dbReference>
<evidence type="ECO:0000313" key="6">
    <source>
        <dbReference type="EMBL" id="USR42107.1"/>
    </source>
</evidence>
<dbReference type="SUPFAM" id="SSF52540">
    <property type="entry name" value="P-loop containing nucleoside triphosphate hydrolases"/>
    <property type="match status" value="1"/>
</dbReference>
<evidence type="ECO:0000313" key="7">
    <source>
        <dbReference type="Proteomes" id="UP001054897"/>
    </source>
</evidence>
<organism evidence="6 7">
    <name type="scientific">Ectopseudomonas hydrolytica</name>
    <dbReference type="NCBI Taxonomy" id="2493633"/>
    <lineage>
        <taxon>Bacteria</taxon>
        <taxon>Pseudomonadati</taxon>
        <taxon>Pseudomonadota</taxon>
        <taxon>Gammaproteobacteria</taxon>
        <taxon>Pseudomonadales</taxon>
        <taxon>Pseudomonadaceae</taxon>
        <taxon>Ectopseudomonas</taxon>
    </lineage>
</organism>
<dbReference type="PANTHER" id="PTHR32071:SF120">
    <property type="entry name" value="TRANSCRIPTIONAL REGULATOR-RELATED"/>
    <property type="match status" value="1"/>
</dbReference>
<dbReference type="Proteomes" id="UP001054897">
    <property type="component" value="Chromosome"/>
</dbReference>
<keyword evidence="3" id="KW-0805">Transcription regulation</keyword>
<evidence type="ECO:0000256" key="3">
    <source>
        <dbReference type="ARBA" id="ARBA00023015"/>
    </source>
</evidence>
<dbReference type="SUPFAM" id="SSF46689">
    <property type="entry name" value="Homeodomain-like"/>
    <property type="match status" value="1"/>
</dbReference>
<sequence length="411" mass="45357">MLDVVSVASRQLLVVEPLGACEQLLLPLQEAGWALRRGTLQSLQGSSGDVVLIHLHEQPLAPLLAQLRSMEASWVAVLDSQTLERGEIAELIGEWFFAALALPTTPENLMETLSQAQANARLRSLQGERQARQFLGNGAQARTLRKQLEQLSEVPRPLLISGERGSGKTLLARLLHERSSRAGHALQRLDCAGQAEALFDRPGHAGALAVAATGTLLLEGLATLSAPTQQHLLQHLHTHPGLHLISISRGELEESVRQGRFREDLYRMLADVRLQTPRLREQRSDMLLLAEHFAKLHGAVIGRRHRHFSEEAVDAMVEHAWPGNVRELCNRVVRSLVLAQGRQILAGDLGLEAGRGPGAAVTTLQDYILRAERQALNDALARHANNMSQAARTLGISRPTFYRLLHKHRLR</sequence>
<protein>
    <submittedName>
        <fullName evidence="6">Sigma 54-interacting transcriptional regulator</fullName>
    </submittedName>
</protein>
<evidence type="ECO:0000256" key="4">
    <source>
        <dbReference type="ARBA" id="ARBA00023163"/>
    </source>
</evidence>
<keyword evidence="7" id="KW-1185">Reference proteome</keyword>
<dbReference type="InterPro" id="IPR025944">
    <property type="entry name" value="Sigma_54_int_dom_CS"/>
</dbReference>
<name>A0ABY5AEX5_9GAMM</name>
<keyword evidence="4" id="KW-0804">Transcription</keyword>
<evidence type="ECO:0000256" key="1">
    <source>
        <dbReference type="ARBA" id="ARBA00022741"/>
    </source>
</evidence>
<dbReference type="InterPro" id="IPR027417">
    <property type="entry name" value="P-loop_NTPase"/>
</dbReference>
<dbReference type="Gene3D" id="3.40.50.300">
    <property type="entry name" value="P-loop containing nucleotide triphosphate hydrolases"/>
    <property type="match status" value="1"/>
</dbReference>
<dbReference type="CDD" id="cd00009">
    <property type="entry name" value="AAA"/>
    <property type="match status" value="1"/>
</dbReference>
<dbReference type="Gene3D" id="1.10.8.60">
    <property type="match status" value="1"/>
</dbReference>
<dbReference type="PROSITE" id="PS00688">
    <property type="entry name" value="SIGMA54_INTERACT_3"/>
    <property type="match status" value="1"/>
</dbReference>
<evidence type="ECO:0000256" key="2">
    <source>
        <dbReference type="ARBA" id="ARBA00022840"/>
    </source>
</evidence>
<evidence type="ECO:0000259" key="5">
    <source>
        <dbReference type="PROSITE" id="PS50045"/>
    </source>
</evidence>
<dbReference type="Pfam" id="PF25601">
    <property type="entry name" value="AAA_lid_14"/>
    <property type="match status" value="1"/>
</dbReference>
<proteinExistence type="predicted"/>
<dbReference type="Pfam" id="PF14532">
    <property type="entry name" value="Sigma54_activ_2"/>
    <property type="match status" value="1"/>
</dbReference>